<evidence type="ECO:0000313" key="2">
    <source>
        <dbReference type="EMBL" id="KAF2790512.1"/>
    </source>
</evidence>
<evidence type="ECO:0000256" key="1">
    <source>
        <dbReference type="SAM" id="SignalP"/>
    </source>
</evidence>
<accession>A0A6A6X2D1</accession>
<organism evidence="2 3">
    <name type="scientific">Melanomma pulvis-pyrius CBS 109.77</name>
    <dbReference type="NCBI Taxonomy" id="1314802"/>
    <lineage>
        <taxon>Eukaryota</taxon>
        <taxon>Fungi</taxon>
        <taxon>Dikarya</taxon>
        <taxon>Ascomycota</taxon>
        <taxon>Pezizomycotina</taxon>
        <taxon>Dothideomycetes</taxon>
        <taxon>Pleosporomycetidae</taxon>
        <taxon>Pleosporales</taxon>
        <taxon>Melanommataceae</taxon>
        <taxon>Melanomma</taxon>
    </lineage>
</organism>
<feature type="signal peptide" evidence="1">
    <location>
        <begin position="1"/>
        <end position="18"/>
    </location>
</feature>
<dbReference type="OrthoDB" id="2130735at2759"/>
<dbReference type="GO" id="GO:0016787">
    <property type="term" value="F:hydrolase activity"/>
    <property type="evidence" value="ECO:0007669"/>
    <property type="project" value="UniProtKB-KW"/>
</dbReference>
<dbReference type="SUPFAM" id="SSF50939">
    <property type="entry name" value="Sialidases"/>
    <property type="match status" value="1"/>
</dbReference>
<gene>
    <name evidence="2" type="ORF">K505DRAFT_409763</name>
</gene>
<protein>
    <submittedName>
        <fullName evidence="2">Glycoside hydrolase family 93 protein</fullName>
    </submittedName>
</protein>
<keyword evidence="2" id="KW-0378">Hydrolase</keyword>
<keyword evidence="1" id="KW-0732">Signal</keyword>
<name>A0A6A6X2D1_9PLEO</name>
<sequence length="388" mass="42292">MRFLFLASLIGLVSPICAQDDEEPPAQPTPTPAPGPIIIDTFANVTVYQPDDVNAQVTYARTENMPNNTILSVWTDVKANNTISIYQSKDNGFSWYAFGTVTSDVAGRRLVQPHLLYVNGTFGEYEGGTVLLAVNAIDDRSTNIELYASGDSGESFEFVSRIVSGGPPNTTNGATPVWEPFLLVQNNKLTVYYSDQLDTKYAQKLSHRTTTDDFDNWATALDDVTSQFYSDRPGTATVAKLPNGKYILTFELGLFNNLTNKYTYPVYYKIASSPEAFANERTRKLTVDTGGQPSGSPFVTWSPLGGANGTIIMSASNSNSVFVNQALGEGAWREVKTPAGRAYSREVRIPDNDTTKLRFAGGAESGKDTPSQILVTIMDLEKALKAFG</sequence>
<dbReference type="Proteomes" id="UP000799757">
    <property type="component" value="Unassembled WGS sequence"/>
</dbReference>
<dbReference type="InterPro" id="IPR036278">
    <property type="entry name" value="Sialidase_sf"/>
</dbReference>
<feature type="chain" id="PRO_5025440213" evidence="1">
    <location>
        <begin position="19"/>
        <end position="388"/>
    </location>
</feature>
<dbReference type="PANTHER" id="PTHR38792">
    <property type="entry name" value="BNR/ASP-BOX REPEAT DOMAIN PROTEIN (AFU_ORTHOLOGUE AFUA_7G06430)-RELATED"/>
    <property type="match status" value="1"/>
</dbReference>
<dbReference type="PANTHER" id="PTHR38792:SF3">
    <property type="entry name" value="BNR_ASP-BOX REPEAT DOMAIN PROTEIN (AFU_ORTHOLOGUE AFUA_7G06430)-RELATED"/>
    <property type="match status" value="1"/>
</dbReference>
<evidence type="ECO:0000313" key="3">
    <source>
        <dbReference type="Proteomes" id="UP000799757"/>
    </source>
</evidence>
<reference evidence="2" key="1">
    <citation type="journal article" date="2020" name="Stud. Mycol.">
        <title>101 Dothideomycetes genomes: a test case for predicting lifestyles and emergence of pathogens.</title>
        <authorList>
            <person name="Haridas S."/>
            <person name="Albert R."/>
            <person name="Binder M."/>
            <person name="Bloem J."/>
            <person name="Labutti K."/>
            <person name="Salamov A."/>
            <person name="Andreopoulos B."/>
            <person name="Baker S."/>
            <person name="Barry K."/>
            <person name="Bills G."/>
            <person name="Bluhm B."/>
            <person name="Cannon C."/>
            <person name="Castanera R."/>
            <person name="Culley D."/>
            <person name="Daum C."/>
            <person name="Ezra D."/>
            <person name="Gonzalez J."/>
            <person name="Henrissat B."/>
            <person name="Kuo A."/>
            <person name="Liang C."/>
            <person name="Lipzen A."/>
            <person name="Lutzoni F."/>
            <person name="Magnuson J."/>
            <person name="Mondo S."/>
            <person name="Nolan M."/>
            <person name="Ohm R."/>
            <person name="Pangilinan J."/>
            <person name="Park H.-J."/>
            <person name="Ramirez L."/>
            <person name="Alfaro M."/>
            <person name="Sun H."/>
            <person name="Tritt A."/>
            <person name="Yoshinaga Y."/>
            <person name="Zwiers L.-H."/>
            <person name="Turgeon B."/>
            <person name="Goodwin S."/>
            <person name="Spatafora J."/>
            <person name="Crous P."/>
            <person name="Grigoriev I."/>
        </authorList>
    </citation>
    <scope>NUCLEOTIDE SEQUENCE</scope>
    <source>
        <strain evidence="2">CBS 109.77</strain>
    </source>
</reference>
<keyword evidence="3" id="KW-1185">Reference proteome</keyword>
<dbReference type="EMBL" id="MU002069">
    <property type="protein sequence ID" value="KAF2790512.1"/>
    <property type="molecule type" value="Genomic_DNA"/>
</dbReference>
<dbReference type="Gene3D" id="2.120.10.10">
    <property type="match status" value="1"/>
</dbReference>
<dbReference type="AlphaFoldDB" id="A0A6A6X2D1"/>
<proteinExistence type="predicted"/>